<dbReference type="PANTHER" id="PTHR46118:SF4">
    <property type="entry name" value="PROTEIN ABHD11"/>
    <property type="match status" value="1"/>
</dbReference>
<evidence type="ECO:0000256" key="7">
    <source>
        <dbReference type="ARBA" id="ARBA00044064"/>
    </source>
</evidence>
<evidence type="ECO:0000256" key="11">
    <source>
        <dbReference type="ARBA" id="ARBA00048919"/>
    </source>
</evidence>
<evidence type="ECO:0000256" key="5">
    <source>
        <dbReference type="ARBA" id="ARBA00043667"/>
    </source>
</evidence>
<dbReference type="InterPro" id="IPR029058">
    <property type="entry name" value="AB_hydrolase_fold"/>
</dbReference>
<name>A0A9N9TXU5_PHYSR</name>
<dbReference type="InterPro" id="IPR000073">
    <property type="entry name" value="AB_hydrolase_1"/>
</dbReference>
<evidence type="ECO:0000256" key="2">
    <source>
        <dbReference type="ARBA" id="ARBA00022801"/>
    </source>
</evidence>
<dbReference type="EMBL" id="OU900098">
    <property type="protein sequence ID" value="CAG9862623.1"/>
    <property type="molecule type" value="Genomic_DNA"/>
</dbReference>
<evidence type="ECO:0000256" key="9">
    <source>
        <dbReference type="ARBA" id="ARBA00048504"/>
    </source>
</evidence>
<sequence>MSLFLKIKKALFSFQYNKQVFLISRCASVSTSNTLEPIDMAYATFETTFRKGGISSPFVIIHGLFGSKSNWNSMCKVYNDRCCPSRKIVAVDVRNHGESPHTDSHTYAHMVSDIRFLIDQLYASRVSLMGHSMGGRAAMLFALKYPECVERLIVVDISPIRDSPQLFTMPSIFQTLERVVLPTNVPMSTCRAIVDEELSKTIEDKGLRAFLLTNLVEKSQGTFRWRINVPVLLANFNNLAKFPILNDLQYSGPTLFIGGSKSDYLKTLSSTVHSRCAYSTVKPRNNALGIAYNSYETTNTYSDSHPAPVPLIILHGVLGSKSNWNSMSKRIHQQTKAKVIAVDARNHGDSPHYKEHNYDVMAVDLKTFMEKMNIKKANILGHSMGGKTAMLFALKYQDMVNKLLVVDISPISTSTTVSVIPSILKSLRNLQIPSNKPLRDARRIVGDNLMNMVRNRLLIGFLLTNLVQKNDGSYGWRFNTKAILENFDKITSFPQTHNIKFEGPTLFIGGSKSDHIQKSDFPKIQKLFPNSEMKFIEGAGHWLHSEKPAEFLEITLDFLNRSQFSQAKKSNP</sequence>
<comment type="catalytic activity">
    <reaction evidence="9">
        <text>1,2-didecanoylglycerol + H2O = decanoylglycerol + decanoate + H(+)</text>
        <dbReference type="Rhea" id="RHEA:48596"/>
        <dbReference type="ChEBI" id="CHEBI:11152"/>
        <dbReference type="ChEBI" id="CHEBI:15377"/>
        <dbReference type="ChEBI" id="CHEBI:15378"/>
        <dbReference type="ChEBI" id="CHEBI:27689"/>
        <dbReference type="ChEBI" id="CHEBI:90605"/>
    </reaction>
</comment>
<dbReference type="AlphaFoldDB" id="A0A9N9TXU5"/>
<evidence type="ECO:0000256" key="6">
    <source>
        <dbReference type="ARBA" id="ARBA00043742"/>
    </source>
</evidence>
<comment type="similarity">
    <text evidence="1">Belongs to the AB hydrolase superfamily.</text>
</comment>
<reference evidence="13" key="1">
    <citation type="submission" date="2022-01" db="EMBL/GenBank/DDBJ databases">
        <authorList>
            <person name="King R."/>
        </authorList>
    </citation>
    <scope>NUCLEOTIDE SEQUENCE</scope>
</reference>
<keyword evidence="2" id="KW-0378">Hydrolase</keyword>
<accession>A0A9N9TXU5</accession>
<comment type="catalytic activity">
    <reaction evidence="5">
        <text>a 1,2-diacyl-sn-glycerol + H2O = a 2-acylglycerol + a fatty acid + H(+)</text>
        <dbReference type="Rhea" id="RHEA:33275"/>
        <dbReference type="ChEBI" id="CHEBI:15377"/>
        <dbReference type="ChEBI" id="CHEBI:15378"/>
        <dbReference type="ChEBI" id="CHEBI:17389"/>
        <dbReference type="ChEBI" id="CHEBI:17815"/>
        <dbReference type="ChEBI" id="CHEBI:28868"/>
        <dbReference type="EC" id="3.1.1.116"/>
    </reaction>
</comment>
<dbReference type="OrthoDB" id="8119704at2759"/>
<comment type="catalytic activity">
    <reaction evidence="10">
        <text>1-octadecanoyl-2-(9Z-octadecenoyl)-sn-glycerol + H2O = 2-(9Z-octadecenoyl)-glycerol + octadecanoate + H(+)</text>
        <dbReference type="Rhea" id="RHEA:77103"/>
        <dbReference type="ChEBI" id="CHEBI:15377"/>
        <dbReference type="ChEBI" id="CHEBI:15378"/>
        <dbReference type="ChEBI" id="CHEBI:25629"/>
        <dbReference type="ChEBI" id="CHEBI:73990"/>
        <dbReference type="ChEBI" id="CHEBI:75468"/>
    </reaction>
</comment>
<comment type="catalytic activity">
    <reaction evidence="11">
        <text>1-octadecanoyl-2-(5Z,8Z,11Z,14Z-eicosatetraenoyl)-sn-glycerol + H2O = 2-(5Z,8Z,11Z,14Z-eicosatetraenoyl)-glycerol + octadecanoate + H(+)</text>
        <dbReference type="Rhea" id="RHEA:38507"/>
        <dbReference type="ChEBI" id="CHEBI:15377"/>
        <dbReference type="ChEBI" id="CHEBI:15378"/>
        <dbReference type="ChEBI" id="CHEBI:25629"/>
        <dbReference type="ChEBI" id="CHEBI:52392"/>
        <dbReference type="ChEBI" id="CHEBI:75728"/>
    </reaction>
</comment>
<evidence type="ECO:0000256" key="1">
    <source>
        <dbReference type="ARBA" id="ARBA00008645"/>
    </source>
</evidence>
<evidence type="ECO:0000259" key="12">
    <source>
        <dbReference type="Pfam" id="PF00561"/>
    </source>
</evidence>
<feature type="domain" description="AB hydrolase-1" evidence="12">
    <location>
        <begin position="310"/>
        <end position="548"/>
    </location>
</feature>
<protein>
    <recommendedName>
        <fullName evidence="7">sn-1-specific diacylglycerol lipase ABHD11</fullName>
        <ecNumber evidence="3">3.1.1.116</ecNumber>
    </recommendedName>
    <alternativeName>
        <fullName evidence="4">Alpha/beta hydrolase domain-containing protein 11</fullName>
    </alternativeName>
</protein>
<proteinExistence type="inferred from homology"/>
<dbReference type="PRINTS" id="PR00111">
    <property type="entry name" value="ABHYDROLASE"/>
</dbReference>
<comment type="catalytic activity">
    <reaction evidence="8">
        <text>1-octadecanoyl-2-(4Z,7Z,10Z,13Z,16Z,19Z-docosahexaenoyl)-sn-glycerol + H2O = 2-(4Z,7Z,10Z,13Z,16Z,19Z-docosahexaenoyl)-glycerol + octadecanoate + H(+)</text>
        <dbReference type="Rhea" id="RHEA:77107"/>
        <dbReference type="ChEBI" id="CHEBI:15377"/>
        <dbReference type="ChEBI" id="CHEBI:15378"/>
        <dbReference type="ChEBI" id="CHEBI:25629"/>
        <dbReference type="ChEBI" id="CHEBI:77129"/>
        <dbReference type="ChEBI" id="CHEBI:186738"/>
    </reaction>
</comment>
<evidence type="ECO:0000256" key="10">
    <source>
        <dbReference type="ARBA" id="ARBA00048513"/>
    </source>
</evidence>
<dbReference type="GO" id="GO:0005739">
    <property type="term" value="C:mitochondrion"/>
    <property type="evidence" value="ECO:0007669"/>
    <property type="project" value="TreeGrafter"/>
</dbReference>
<dbReference type="EC" id="3.1.1.116" evidence="3"/>
<evidence type="ECO:0000256" key="8">
    <source>
        <dbReference type="ARBA" id="ARBA00048283"/>
    </source>
</evidence>
<feature type="domain" description="AB hydrolase-1" evidence="12">
    <location>
        <begin position="57"/>
        <end position="173"/>
    </location>
</feature>
<evidence type="ECO:0000313" key="14">
    <source>
        <dbReference type="Proteomes" id="UP001153712"/>
    </source>
</evidence>
<dbReference type="Pfam" id="PF00561">
    <property type="entry name" value="Abhydrolase_1"/>
    <property type="match status" value="2"/>
</dbReference>
<dbReference type="GO" id="GO:0052689">
    <property type="term" value="F:carboxylic ester hydrolase activity"/>
    <property type="evidence" value="ECO:0007669"/>
    <property type="project" value="TreeGrafter"/>
</dbReference>
<gene>
    <name evidence="13" type="ORF">PHYEVI_LOCUS8932</name>
</gene>
<dbReference type="Proteomes" id="UP001153712">
    <property type="component" value="Chromosome 5"/>
</dbReference>
<dbReference type="Gene3D" id="3.40.50.1820">
    <property type="entry name" value="alpha/beta hydrolase"/>
    <property type="match status" value="2"/>
</dbReference>
<evidence type="ECO:0000313" key="13">
    <source>
        <dbReference type="EMBL" id="CAG9862623.1"/>
    </source>
</evidence>
<keyword evidence="14" id="KW-1185">Reference proteome</keyword>
<evidence type="ECO:0000256" key="3">
    <source>
        <dbReference type="ARBA" id="ARBA00026104"/>
    </source>
</evidence>
<organism evidence="13 14">
    <name type="scientific">Phyllotreta striolata</name>
    <name type="common">Striped flea beetle</name>
    <name type="synonym">Crioceris striolata</name>
    <dbReference type="NCBI Taxonomy" id="444603"/>
    <lineage>
        <taxon>Eukaryota</taxon>
        <taxon>Metazoa</taxon>
        <taxon>Ecdysozoa</taxon>
        <taxon>Arthropoda</taxon>
        <taxon>Hexapoda</taxon>
        <taxon>Insecta</taxon>
        <taxon>Pterygota</taxon>
        <taxon>Neoptera</taxon>
        <taxon>Endopterygota</taxon>
        <taxon>Coleoptera</taxon>
        <taxon>Polyphaga</taxon>
        <taxon>Cucujiformia</taxon>
        <taxon>Chrysomeloidea</taxon>
        <taxon>Chrysomelidae</taxon>
        <taxon>Galerucinae</taxon>
        <taxon>Alticini</taxon>
        <taxon>Phyllotreta</taxon>
    </lineage>
</organism>
<comment type="catalytic activity">
    <reaction evidence="6">
        <text>a 1,3-diacyl-sn-glycerol + H2O = a 1-acyl-sn-glycerol + a fatty acid + H(+)</text>
        <dbReference type="Rhea" id="RHEA:38503"/>
        <dbReference type="ChEBI" id="CHEBI:15377"/>
        <dbReference type="ChEBI" id="CHEBI:15378"/>
        <dbReference type="ChEBI" id="CHEBI:28868"/>
        <dbReference type="ChEBI" id="CHEBI:64683"/>
        <dbReference type="ChEBI" id="CHEBI:77272"/>
    </reaction>
</comment>
<dbReference type="SUPFAM" id="SSF53474">
    <property type="entry name" value="alpha/beta-Hydrolases"/>
    <property type="match status" value="2"/>
</dbReference>
<evidence type="ECO:0000256" key="4">
    <source>
        <dbReference type="ARBA" id="ARBA00042703"/>
    </source>
</evidence>
<dbReference type="PANTHER" id="PTHR46118">
    <property type="entry name" value="PROTEIN ABHD11"/>
    <property type="match status" value="1"/>
</dbReference>